<keyword evidence="1" id="KW-1133">Transmembrane helix</keyword>
<feature type="transmembrane region" description="Helical" evidence="1">
    <location>
        <begin position="6"/>
        <end position="28"/>
    </location>
</feature>
<feature type="transmembrane region" description="Helical" evidence="1">
    <location>
        <begin position="90"/>
        <end position="111"/>
    </location>
</feature>
<dbReference type="Proteomes" id="UP000789572">
    <property type="component" value="Unassembled WGS sequence"/>
</dbReference>
<keyword evidence="1" id="KW-0812">Transmembrane</keyword>
<feature type="transmembrane region" description="Helical" evidence="1">
    <location>
        <begin position="123"/>
        <end position="143"/>
    </location>
</feature>
<dbReference type="PANTHER" id="PTHR40638">
    <property type="entry name" value="UPF0591 MEMBRANE PROTEIN C15E1.02C"/>
    <property type="match status" value="1"/>
</dbReference>
<evidence type="ECO:0000313" key="2">
    <source>
        <dbReference type="EMBL" id="CAG8539706.1"/>
    </source>
</evidence>
<protein>
    <submittedName>
        <fullName evidence="2">2182_t:CDS:1</fullName>
    </submittedName>
</protein>
<dbReference type="AlphaFoldDB" id="A0A9N9ANY2"/>
<proteinExistence type="predicted"/>
<sequence length="144" mass="15531">MFQVSPIAVVAGSLARFAAGGIIFSLLFGERLHAAMTQEKGAGAGTEKCKQAECCSKRNLVIELLTCVLQAYVTGVLLNITKTEDSNEAAFLGLVLFGGWIVPYVVSGHIWDNRPFLLAKLKFLKGFLDTVGLAVLMFTIGTYQ</sequence>
<name>A0A9N9ANY2_9GLOM</name>
<organism evidence="2 3">
    <name type="scientific">Paraglomus occultum</name>
    <dbReference type="NCBI Taxonomy" id="144539"/>
    <lineage>
        <taxon>Eukaryota</taxon>
        <taxon>Fungi</taxon>
        <taxon>Fungi incertae sedis</taxon>
        <taxon>Mucoromycota</taxon>
        <taxon>Glomeromycotina</taxon>
        <taxon>Glomeromycetes</taxon>
        <taxon>Paraglomerales</taxon>
        <taxon>Paraglomeraceae</taxon>
        <taxon>Paraglomus</taxon>
    </lineage>
</organism>
<evidence type="ECO:0000256" key="1">
    <source>
        <dbReference type="SAM" id="Phobius"/>
    </source>
</evidence>
<keyword evidence="1" id="KW-0472">Membrane</keyword>
<gene>
    <name evidence="2" type="ORF">POCULU_LOCUS4474</name>
</gene>
<dbReference type="OrthoDB" id="2344991at2759"/>
<accession>A0A9N9ANY2</accession>
<keyword evidence="3" id="KW-1185">Reference proteome</keyword>
<dbReference type="InterPro" id="IPR013879">
    <property type="entry name" value="DUF1761"/>
</dbReference>
<reference evidence="2" key="1">
    <citation type="submission" date="2021-06" db="EMBL/GenBank/DDBJ databases">
        <authorList>
            <person name="Kallberg Y."/>
            <person name="Tangrot J."/>
            <person name="Rosling A."/>
        </authorList>
    </citation>
    <scope>NUCLEOTIDE SEQUENCE</scope>
    <source>
        <strain evidence="2">IA702</strain>
    </source>
</reference>
<dbReference type="EMBL" id="CAJVPJ010000582">
    <property type="protein sequence ID" value="CAG8539706.1"/>
    <property type="molecule type" value="Genomic_DNA"/>
</dbReference>
<evidence type="ECO:0000313" key="3">
    <source>
        <dbReference type="Proteomes" id="UP000789572"/>
    </source>
</evidence>
<comment type="caution">
    <text evidence="2">The sequence shown here is derived from an EMBL/GenBank/DDBJ whole genome shotgun (WGS) entry which is preliminary data.</text>
</comment>
<dbReference type="PANTHER" id="PTHR40638:SF1">
    <property type="entry name" value="UPF0591 MEMBRANE PROTEIN C15E1.02C"/>
    <property type="match status" value="1"/>
</dbReference>
<dbReference type="Pfam" id="PF08570">
    <property type="entry name" value="DUF1761"/>
    <property type="match status" value="1"/>
</dbReference>